<dbReference type="Gene3D" id="3.30.360.10">
    <property type="entry name" value="Dihydrodipicolinate Reductase, domain 2"/>
    <property type="match status" value="1"/>
</dbReference>
<dbReference type="Gene3D" id="3.40.50.720">
    <property type="entry name" value="NAD(P)-binding Rossmann-like Domain"/>
    <property type="match status" value="1"/>
</dbReference>
<dbReference type="AlphaFoldDB" id="A0A811TDQ4"/>
<name>A0A811TDQ4_9EURY</name>
<accession>A0A811TDQ4</accession>
<dbReference type="SUPFAM" id="SSF51735">
    <property type="entry name" value="NAD(P)-binding Rossmann-fold domains"/>
    <property type="match status" value="1"/>
</dbReference>
<evidence type="ECO:0000313" key="3">
    <source>
        <dbReference type="Proteomes" id="UP000603056"/>
    </source>
</evidence>
<dbReference type="InterPro" id="IPR051450">
    <property type="entry name" value="Gfo/Idh/MocA_Oxidoreductases"/>
</dbReference>
<evidence type="ECO:0000313" key="2">
    <source>
        <dbReference type="EMBL" id="CAD6493793.1"/>
    </source>
</evidence>
<organism evidence="2 3">
    <name type="scientific">Candidatus Argoarchaeum ethanivorans</name>
    <dbReference type="NCBI Taxonomy" id="2608793"/>
    <lineage>
        <taxon>Archaea</taxon>
        <taxon>Methanobacteriati</taxon>
        <taxon>Methanobacteriota</taxon>
        <taxon>Stenosarchaea group</taxon>
        <taxon>Methanomicrobia</taxon>
        <taxon>Methanosarcinales</taxon>
        <taxon>Methanosarcinales incertae sedis</taxon>
        <taxon>GOM Arc I cluster</taxon>
        <taxon>Candidatus Argoarchaeum</taxon>
    </lineage>
</organism>
<dbReference type="Pfam" id="PF01408">
    <property type="entry name" value="GFO_IDH_MocA"/>
    <property type="match status" value="1"/>
</dbReference>
<gene>
    <name evidence="2" type="ORF">FFODKBPE_00573</name>
</gene>
<dbReference type="PANTHER" id="PTHR43377:SF1">
    <property type="entry name" value="BILIVERDIN REDUCTASE A"/>
    <property type="match status" value="1"/>
</dbReference>
<dbReference type="Proteomes" id="UP000603056">
    <property type="component" value="Unassembled WGS sequence"/>
</dbReference>
<dbReference type="GO" id="GO:0000166">
    <property type="term" value="F:nucleotide binding"/>
    <property type="evidence" value="ECO:0007669"/>
    <property type="project" value="InterPro"/>
</dbReference>
<proteinExistence type="predicted"/>
<dbReference type="EMBL" id="CAJHIP010000032">
    <property type="protein sequence ID" value="CAD6493793.1"/>
    <property type="molecule type" value="Genomic_DNA"/>
</dbReference>
<protein>
    <submittedName>
        <fullName evidence="2">UDP-N-acetylglucosamine 3-dehydrogenase</fullName>
        <ecNumber evidence="2">1.1.1.374</ecNumber>
    </submittedName>
</protein>
<comment type="caution">
    <text evidence="2">The sequence shown here is derived from an EMBL/GenBank/DDBJ whole genome shotgun (WGS) entry which is preliminary data.</text>
</comment>
<dbReference type="PANTHER" id="PTHR43377">
    <property type="entry name" value="BILIVERDIN REDUCTASE A"/>
    <property type="match status" value="1"/>
</dbReference>
<evidence type="ECO:0000259" key="1">
    <source>
        <dbReference type="Pfam" id="PF01408"/>
    </source>
</evidence>
<sequence>MKMKVGVIGTGVMGTNHIRVYSELKDVDKVYAFDTNKESASSVKADGLIVCDSVEELLDMVDAVSICVPTRYHFDLTKRVIEEGVSCLIEKPMTLTVEEGEKLVKLLNNSDVIAGVGHIERFNPIIGVIESIIKKPLYVEMKRHNPVSARMTDSTVVEDLMIHDIDILFNLMFHGDYEIVSAGNADLCMALIKFGTAVVAVSASRKSSKKIRSIYIEEEDFTIEGDFMNQDVYIYKKPGKYSIENGWRYRQENIIEKVMVNKTEPLRDELKTFIRCVKGGEEFTVTPAQALKNLRICEKINRLNGVL</sequence>
<dbReference type="InterPro" id="IPR000683">
    <property type="entry name" value="Gfo/Idh/MocA-like_OxRdtase_N"/>
</dbReference>
<reference evidence="2" key="1">
    <citation type="submission" date="2020-10" db="EMBL/GenBank/DDBJ databases">
        <authorList>
            <person name="Hahn C.J."/>
            <person name="Laso-Perez R."/>
            <person name="Vulcano F."/>
            <person name="Vaziourakis K.-M."/>
            <person name="Stokke R."/>
            <person name="Steen I.H."/>
            <person name="Teske A."/>
            <person name="Boetius A."/>
            <person name="Liebeke M."/>
            <person name="Amann R."/>
            <person name="Knittel K."/>
        </authorList>
    </citation>
    <scope>NUCLEOTIDE SEQUENCE</scope>
    <source>
        <strain evidence="2">Gfbio:e3339647-f889-4370-9287-4fb5cb688e4c:AG394J04_GoMArc1</strain>
    </source>
</reference>
<feature type="domain" description="Gfo/Idh/MocA-like oxidoreductase N-terminal" evidence="1">
    <location>
        <begin position="3"/>
        <end position="118"/>
    </location>
</feature>
<dbReference type="InterPro" id="IPR036291">
    <property type="entry name" value="NAD(P)-bd_dom_sf"/>
</dbReference>
<dbReference type="EC" id="1.1.1.374" evidence="2"/>
<keyword evidence="2" id="KW-0560">Oxidoreductase</keyword>
<dbReference type="GO" id="GO:0016491">
    <property type="term" value="F:oxidoreductase activity"/>
    <property type="evidence" value="ECO:0007669"/>
    <property type="project" value="UniProtKB-KW"/>
</dbReference>